<organism evidence="1 2">
    <name type="scientific">Auriscalpium vulgare</name>
    <dbReference type="NCBI Taxonomy" id="40419"/>
    <lineage>
        <taxon>Eukaryota</taxon>
        <taxon>Fungi</taxon>
        <taxon>Dikarya</taxon>
        <taxon>Basidiomycota</taxon>
        <taxon>Agaricomycotina</taxon>
        <taxon>Agaricomycetes</taxon>
        <taxon>Russulales</taxon>
        <taxon>Auriscalpiaceae</taxon>
        <taxon>Auriscalpium</taxon>
    </lineage>
</organism>
<dbReference type="Proteomes" id="UP000814033">
    <property type="component" value="Unassembled WGS sequence"/>
</dbReference>
<evidence type="ECO:0000313" key="2">
    <source>
        <dbReference type="Proteomes" id="UP000814033"/>
    </source>
</evidence>
<keyword evidence="2" id="KW-1185">Reference proteome</keyword>
<proteinExistence type="predicted"/>
<dbReference type="EMBL" id="MU276065">
    <property type="protein sequence ID" value="KAI0042451.1"/>
    <property type="molecule type" value="Genomic_DNA"/>
</dbReference>
<gene>
    <name evidence="1" type="ORF">FA95DRAFT_1575724</name>
</gene>
<protein>
    <submittedName>
        <fullName evidence="1">Uncharacterized protein</fullName>
    </submittedName>
</protein>
<name>A0ACB8RFP7_9AGAM</name>
<sequence length="186" mass="21523">MCPKLDPYWSTKEDIVMSPDVRTHGASDLQAHGEWSVLSRSVGEVSYNVGQDNMNGIEDNGDDVRSALEWCVQWSEWRSNNWSAGTITEQLGSEKCSQWEDAVLEVTWSRLKQMCEWLDDCMWGMQLSQWSECGVQVRTLANDCLEARSEAYHQHECTWYWVYTQEKGKNLIKRAKCIVGQEEIED</sequence>
<evidence type="ECO:0000313" key="1">
    <source>
        <dbReference type="EMBL" id="KAI0042451.1"/>
    </source>
</evidence>
<reference evidence="1" key="2">
    <citation type="journal article" date="2022" name="New Phytol.">
        <title>Evolutionary transition to the ectomycorrhizal habit in the genomes of a hyperdiverse lineage of mushroom-forming fungi.</title>
        <authorList>
            <person name="Looney B."/>
            <person name="Miyauchi S."/>
            <person name="Morin E."/>
            <person name="Drula E."/>
            <person name="Courty P.E."/>
            <person name="Kohler A."/>
            <person name="Kuo A."/>
            <person name="LaButti K."/>
            <person name="Pangilinan J."/>
            <person name="Lipzen A."/>
            <person name="Riley R."/>
            <person name="Andreopoulos W."/>
            <person name="He G."/>
            <person name="Johnson J."/>
            <person name="Nolan M."/>
            <person name="Tritt A."/>
            <person name="Barry K.W."/>
            <person name="Grigoriev I.V."/>
            <person name="Nagy L.G."/>
            <person name="Hibbett D."/>
            <person name="Henrissat B."/>
            <person name="Matheny P.B."/>
            <person name="Labbe J."/>
            <person name="Martin F.M."/>
        </authorList>
    </citation>
    <scope>NUCLEOTIDE SEQUENCE</scope>
    <source>
        <strain evidence="1">FP105234-sp</strain>
    </source>
</reference>
<comment type="caution">
    <text evidence="1">The sequence shown here is derived from an EMBL/GenBank/DDBJ whole genome shotgun (WGS) entry which is preliminary data.</text>
</comment>
<accession>A0ACB8RFP7</accession>
<reference evidence="1" key="1">
    <citation type="submission" date="2021-02" db="EMBL/GenBank/DDBJ databases">
        <authorList>
            <consortium name="DOE Joint Genome Institute"/>
            <person name="Ahrendt S."/>
            <person name="Looney B.P."/>
            <person name="Miyauchi S."/>
            <person name="Morin E."/>
            <person name="Drula E."/>
            <person name="Courty P.E."/>
            <person name="Chicoki N."/>
            <person name="Fauchery L."/>
            <person name="Kohler A."/>
            <person name="Kuo A."/>
            <person name="Labutti K."/>
            <person name="Pangilinan J."/>
            <person name="Lipzen A."/>
            <person name="Riley R."/>
            <person name="Andreopoulos W."/>
            <person name="He G."/>
            <person name="Johnson J."/>
            <person name="Barry K.W."/>
            <person name="Grigoriev I.V."/>
            <person name="Nagy L."/>
            <person name="Hibbett D."/>
            <person name="Henrissat B."/>
            <person name="Matheny P.B."/>
            <person name="Labbe J."/>
            <person name="Martin F."/>
        </authorList>
    </citation>
    <scope>NUCLEOTIDE SEQUENCE</scope>
    <source>
        <strain evidence="1">FP105234-sp</strain>
    </source>
</reference>